<evidence type="ECO:0000313" key="1">
    <source>
        <dbReference type="EMBL" id="DBA15075.1"/>
    </source>
</evidence>
<name>A0AAV2ZTP4_PYXAD</name>
<protein>
    <submittedName>
        <fullName evidence="1">Uncharacterized protein</fullName>
    </submittedName>
</protein>
<comment type="caution">
    <text evidence="1">The sequence shown here is derived from an EMBL/GenBank/DDBJ whole genome shotgun (WGS) entry which is preliminary data.</text>
</comment>
<dbReference type="AlphaFoldDB" id="A0AAV2ZTP4"/>
<dbReference type="Proteomes" id="UP001181693">
    <property type="component" value="Unassembled WGS sequence"/>
</dbReference>
<keyword evidence="2" id="KW-1185">Reference proteome</keyword>
<proteinExistence type="predicted"/>
<gene>
    <name evidence="1" type="ORF">GDO54_004332</name>
</gene>
<accession>A0AAV2ZTP4</accession>
<reference evidence="1" key="1">
    <citation type="thesis" date="2020" institute="ProQuest LLC" country="789 East Eisenhower Parkway, Ann Arbor, MI, USA">
        <title>Comparative Genomics and Chromosome Evolution.</title>
        <authorList>
            <person name="Mudd A.B."/>
        </authorList>
    </citation>
    <scope>NUCLEOTIDE SEQUENCE</scope>
    <source>
        <strain evidence="1">1538</strain>
        <tissue evidence="1">Blood</tissue>
    </source>
</reference>
<dbReference type="EMBL" id="DYDO01000012">
    <property type="protein sequence ID" value="DBA15075.1"/>
    <property type="molecule type" value="Genomic_DNA"/>
</dbReference>
<sequence>MTKTSTSKVKEKPTSKYTVDMTLHPHYYMKIKIIKIKSHCRFSKFTLKRRLWLDPGRFWHTQQQYGSSWTSCKDRLCLEGRNVCGYMTTLQMNIIQPE</sequence>
<organism evidence="1 2">
    <name type="scientific">Pyxicephalus adspersus</name>
    <name type="common">African bullfrog</name>
    <dbReference type="NCBI Taxonomy" id="30357"/>
    <lineage>
        <taxon>Eukaryota</taxon>
        <taxon>Metazoa</taxon>
        <taxon>Chordata</taxon>
        <taxon>Craniata</taxon>
        <taxon>Vertebrata</taxon>
        <taxon>Euteleostomi</taxon>
        <taxon>Amphibia</taxon>
        <taxon>Batrachia</taxon>
        <taxon>Anura</taxon>
        <taxon>Neobatrachia</taxon>
        <taxon>Ranoidea</taxon>
        <taxon>Pyxicephalidae</taxon>
        <taxon>Pyxicephalinae</taxon>
        <taxon>Pyxicephalus</taxon>
    </lineage>
</organism>
<evidence type="ECO:0000313" key="2">
    <source>
        <dbReference type="Proteomes" id="UP001181693"/>
    </source>
</evidence>